<sequence length="138" mass="15026">MSDVAKDTSYETRGPLYFSVANGWDPGADGAGFGRETRYRISARMQFNDLEPTSSRGESGDHALSNPVHQIILVWACQSEITAFDKSALSFAGLLFQVFVNTSAGSKYANDSERRKLGGQDLATAVASAPQDPPYRWV</sequence>
<name>A0A8X6X249_9ARAC</name>
<reference evidence="1" key="1">
    <citation type="submission" date="2020-08" db="EMBL/GenBank/DDBJ databases">
        <title>Multicomponent nature underlies the extraordinary mechanical properties of spider dragline silk.</title>
        <authorList>
            <person name="Kono N."/>
            <person name="Nakamura H."/>
            <person name="Mori M."/>
            <person name="Yoshida Y."/>
            <person name="Ohtoshi R."/>
            <person name="Malay A.D."/>
            <person name="Moran D.A.P."/>
            <person name="Tomita M."/>
            <person name="Numata K."/>
            <person name="Arakawa K."/>
        </authorList>
    </citation>
    <scope>NUCLEOTIDE SEQUENCE</scope>
</reference>
<evidence type="ECO:0000313" key="1">
    <source>
        <dbReference type="EMBL" id="GFY45534.1"/>
    </source>
</evidence>
<comment type="caution">
    <text evidence="1">The sequence shown here is derived from an EMBL/GenBank/DDBJ whole genome shotgun (WGS) entry which is preliminary data.</text>
</comment>
<dbReference type="EMBL" id="BMAV01004901">
    <property type="protein sequence ID" value="GFY45534.1"/>
    <property type="molecule type" value="Genomic_DNA"/>
</dbReference>
<keyword evidence="2" id="KW-1185">Reference proteome</keyword>
<protein>
    <submittedName>
        <fullName evidence="1">Uncharacterized protein</fullName>
    </submittedName>
</protein>
<evidence type="ECO:0000313" key="2">
    <source>
        <dbReference type="Proteomes" id="UP000886998"/>
    </source>
</evidence>
<proteinExistence type="predicted"/>
<dbReference type="Proteomes" id="UP000886998">
    <property type="component" value="Unassembled WGS sequence"/>
</dbReference>
<dbReference type="AlphaFoldDB" id="A0A8X6X249"/>
<organism evidence="1 2">
    <name type="scientific">Trichonephila inaurata madagascariensis</name>
    <dbReference type="NCBI Taxonomy" id="2747483"/>
    <lineage>
        <taxon>Eukaryota</taxon>
        <taxon>Metazoa</taxon>
        <taxon>Ecdysozoa</taxon>
        <taxon>Arthropoda</taxon>
        <taxon>Chelicerata</taxon>
        <taxon>Arachnida</taxon>
        <taxon>Araneae</taxon>
        <taxon>Araneomorphae</taxon>
        <taxon>Entelegynae</taxon>
        <taxon>Araneoidea</taxon>
        <taxon>Nephilidae</taxon>
        <taxon>Trichonephila</taxon>
        <taxon>Trichonephila inaurata</taxon>
    </lineage>
</organism>
<accession>A0A8X6X249</accession>
<gene>
    <name evidence="1" type="ORF">TNIN_392951</name>
</gene>